<accession>A0A9P1FML6</accession>
<reference evidence="1" key="1">
    <citation type="submission" date="2022-10" db="EMBL/GenBank/DDBJ databases">
        <authorList>
            <person name="Chen Y."/>
            <person name="Dougan E. K."/>
            <person name="Chan C."/>
            <person name="Rhodes N."/>
            <person name="Thang M."/>
        </authorList>
    </citation>
    <scope>NUCLEOTIDE SEQUENCE</scope>
</reference>
<dbReference type="Proteomes" id="UP001152797">
    <property type="component" value="Unassembled WGS sequence"/>
</dbReference>
<comment type="caution">
    <text evidence="1">The sequence shown here is derived from an EMBL/GenBank/DDBJ whole genome shotgun (WGS) entry which is preliminary data.</text>
</comment>
<dbReference type="EMBL" id="CAMXCT030000500">
    <property type="protein sequence ID" value="CAL4766924.1"/>
    <property type="molecule type" value="Genomic_DNA"/>
</dbReference>
<evidence type="ECO:0000313" key="2">
    <source>
        <dbReference type="EMBL" id="CAL1132987.1"/>
    </source>
</evidence>
<dbReference type="AlphaFoldDB" id="A0A9P1FML6"/>
<reference evidence="2" key="2">
    <citation type="submission" date="2024-04" db="EMBL/GenBank/DDBJ databases">
        <authorList>
            <person name="Chen Y."/>
            <person name="Shah S."/>
            <person name="Dougan E. K."/>
            <person name="Thang M."/>
            <person name="Chan C."/>
        </authorList>
    </citation>
    <scope>NUCLEOTIDE SEQUENCE [LARGE SCALE GENOMIC DNA]</scope>
</reference>
<sequence>QPFRLGLWKLLLREMGDPDLPFLDELHTGLLDALQDDLLISKNLAHPSLRKSVRVVRAANFTLRDRDHAKSLHFKSRRIWLGIQLPGSSKRKVLPETHEALQVWKDVLIGTPFLHHMIPPTPMPLQASADACATATEAGLGGILRVNGEVVAWFAFTNMPKLN</sequence>
<protein>
    <submittedName>
        <fullName evidence="1">Uncharacterized protein</fullName>
    </submittedName>
</protein>
<evidence type="ECO:0000313" key="1">
    <source>
        <dbReference type="EMBL" id="CAI3979612.1"/>
    </source>
</evidence>
<dbReference type="EMBL" id="CAMXCT010000500">
    <property type="protein sequence ID" value="CAI3979612.1"/>
    <property type="molecule type" value="Genomic_DNA"/>
</dbReference>
<gene>
    <name evidence="1" type="ORF">C1SCF055_LOCUS7549</name>
</gene>
<feature type="non-terminal residue" evidence="1">
    <location>
        <position position="1"/>
    </location>
</feature>
<proteinExistence type="predicted"/>
<feature type="non-terminal residue" evidence="1">
    <location>
        <position position="163"/>
    </location>
</feature>
<dbReference type="EMBL" id="CAMXCT020000500">
    <property type="protein sequence ID" value="CAL1132987.1"/>
    <property type="molecule type" value="Genomic_DNA"/>
</dbReference>
<keyword evidence="3" id="KW-1185">Reference proteome</keyword>
<evidence type="ECO:0000313" key="3">
    <source>
        <dbReference type="Proteomes" id="UP001152797"/>
    </source>
</evidence>
<organism evidence="1">
    <name type="scientific">Cladocopium goreaui</name>
    <dbReference type="NCBI Taxonomy" id="2562237"/>
    <lineage>
        <taxon>Eukaryota</taxon>
        <taxon>Sar</taxon>
        <taxon>Alveolata</taxon>
        <taxon>Dinophyceae</taxon>
        <taxon>Suessiales</taxon>
        <taxon>Symbiodiniaceae</taxon>
        <taxon>Cladocopium</taxon>
    </lineage>
</organism>
<name>A0A9P1FML6_9DINO</name>